<sequence length="77" mass="8466">MRGFVNSGDVIDRRRRGGGGGGGGGGRVWRGCGRGRDRSYGSDSFRRRRRPAHRRMEAATAAGESGMREILDLERKC</sequence>
<comment type="caution">
    <text evidence="2">The sequence shown here is derived from an EMBL/GenBank/DDBJ whole genome shotgun (WGS) entry which is preliminary data.</text>
</comment>
<evidence type="ECO:0000313" key="2">
    <source>
        <dbReference type="EMBL" id="CAI0551600.1"/>
    </source>
</evidence>
<gene>
    <name evidence="2" type="ORF">LITE_LOCUS46051</name>
</gene>
<keyword evidence="3" id="KW-1185">Reference proteome</keyword>
<accession>A0AAV0R2V8</accession>
<name>A0AAV0R2V8_9ROSI</name>
<dbReference type="EMBL" id="CAMGYJ010000010">
    <property type="protein sequence ID" value="CAI0551600.1"/>
    <property type="molecule type" value="Genomic_DNA"/>
</dbReference>
<evidence type="ECO:0000256" key="1">
    <source>
        <dbReference type="SAM" id="MobiDB-lite"/>
    </source>
</evidence>
<reference evidence="2" key="1">
    <citation type="submission" date="2022-08" db="EMBL/GenBank/DDBJ databases">
        <authorList>
            <person name="Gutierrez-Valencia J."/>
        </authorList>
    </citation>
    <scope>NUCLEOTIDE SEQUENCE</scope>
</reference>
<feature type="compositionally biased region" description="Gly residues" evidence="1">
    <location>
        <begin position="18"/>
        <end position="28"/>
    </location>
</feature>
<dbReference type="AlphaFoldDB" id="A0AAV0R2V8"/>
<proteinExistence type="predicted"/>
<feature type="non-terminal residue" evidence="2">
    <location>
        <position position="77"/>
    </location>
</feature>
<protein>
    <submittedName>
        <fullName evidence="2">Uncharacterized protein</fullName>
    </submittedName>
</protein>
<organism evidence="2 3">
    <name type="scientific">Linum tenue</name>
    <dbReference type="NCBI Taxonomy" id="586396"/>
    <lineage>
        <taxon>Eukaryota</taxon>
        <taxon>Viridiplantae</taxon>
        <taxon>Streptophyta</taxon>
        <taxon>Embryophyta</taxon>
        <taxon>Tracheophyta</taxon>
        <taxon>Spermatophyta</taxon>
        <taxon>Magnoliopsida</taxon>
        <taxon>eudicotyledons</taxon>
        <taxon>Gunneridae</taxon>
        <taxon>Pentapetalae</taxon>
        <taxon>rosids</taxon>
        <taxon>fabids</taxon>
        <taxon>Malpighiales</taxon>
        <taxon>Linaceae</taxon>
        <taxon>Linum</taxon>
    </lineage>
</organism>
<feature type="region of interest" description="Disordered" evidence="1">
    <location>
        <begin position="1"/>
        <end position="65"/>
    </location>
</feature>
<dbReference type="Proteomes" id="UP001154282">
    <property type="component" value="Unassembled WGS sequence"/>
</dbReference>
<evidence type="ECO:0000313" key="3">
    <source>
        <dbReference type="Proteomes" id="UP001154282"/>
    </source>
</evidence>